<dbReference type="InterPro" id="IPR003661">
    <property type="entry name" value="HisK_dim/P_dom"/>
</dbReference>
<sequence>MTGAELALCLLGAFCLGLMPGWLAGGRRLPQRPAFLPASRRDESITRDVGLEEMLGFLPDCAVLLARNGSLRFANAEALAVFGDALGTIIRHPDVFAALQRLDAETVLATADIVLDVPVRRVVRLVFRLVPEALSQAGVPVLAILSDRSEKEAVERVRADFVAYASHELRTPLAALIGFIETLRGPAADDPAAQKQFLEIMATQAGRMQRLIEQLLALSRVEMTEHRRPRDEVDAAQVVARVRDESAPLCSARGIVLETEAHPVAFQGDEDQIVQVLLNLVENATKYAVTGKRVPVVSLVTSEGVVGGKDGVSFTVTDNGPGIEAQHLPRLTERFYRVEGGQGATAPGYGLGLAIVRHIVDRHDGRLFIDSVVGEGTRITVWLPVRGERRQARERPSLLLG</sequence>
<dbReference type="InterPro" id="IPR036890">
    <property type="entry name" value="HATPase_C_sf"/>
</dbReference>
<dbReference type="CDD" id="cd00075">
    <property type="entry name" value="HATPase"/>
    <property type="match status" value="1"/>
</dbReference>
<evidence type="ECO:0000256" key="1">
    <source>
        <dbReference type="ARBA" id="ARBA00000085"/>
    </source>
</evidence>
<organism evidence="8 9">
    <name type="scientific">Acetobacter musti</name>
    <dbReference type="NCBI Taxonomy" id="864732"/>
    <lineage>
        <taxon>Bacteria</taxon>
        <taxon>Pseudomonadati</taxon>
        <taxon>Pseudomonadota</taxon>
        <taxon>Alphaproteobacteria</taxon>
        <taxon>Acetobacterales</taxon>
        <taxon>Acetobacteraceae</taxon>
        <taxon>Acetobacter</taxon>
    </lineage>
</organism>
<comment type="catalytic activity">
    <reaction evidence="1">
        <text>ATP + protein L-histidine = ADP + protein N-phospho-L-histidine.</text>
        <dbReference type="EC" id="2.7.13.3"/>
    </reaction>
</comment>
<keyword evidence="9" id="KW-1185">Reference proteome</keyword>
<dbReference type="Proteomes" id="UP000635278">
    <property type="component" value="Unassembled WGS sequence"/>
</dbReference>
<dbReference type="PANTHER" id="PTHR45453:SF1">
    <property type="entry name" value="PHOSPHATE REGULON SENSOR PROTEIN PHOR"/>
    <property type="match status" value="1"/>
</dbReference>
<proteinExistence type="predicted"/>
<dbReference type="Pfam" id="PF00512">
    <property type="entry name" value="HisKA"/>
    <property type="match status" value="1"/>
</dbReference>
<keyword evidence="4" id="KW-0808">Transferase</keyword>
<dbReference type="Gene3D" id="1.10.287.130">
    <property type="match status" value="1"/>
</dbReference>
<dbReference type="RefSeq" id="WP_173583817.1">
    <property type="nucleotide sequence ID" value="NZ_WOTB01000016.1"/>
</dbReference>
<keyword evidence="5 8" id="KW-0418">Kinase</keyword>
<dbReference type="InterPro" id="IPR004358">
    <property type="entry name" value="Sig_transdc_His_kin-like_C"/>
</dbReference>
<dbReference type="InterPro" id="IPR036097">
    <property type="entry name" value="HisK_dim/P_sf"/>
</dbReference>
<name>A0ABX0JRK9_9PROT</name>
<dbReference type="PROSITE" id="PS50109">
    <property type="entry name" value="HIS_KIN"/>
    <property type="match status" value="1"/>
</dbReference>
<accession>A0ABX0JRK9</accession>
<evidence type="ECO:0000256" key="2">
    <source>
        <dbReference type="ARBA" id="ARBA00012438"/>
    </source>
</evidence>
<dbReference type="PRINTS" id="PR00344">
    <property type="entry name" value="BCTRLSENSOR"/>
</dbReference>
<evidence type="ECO:0000313" key="8">
    <source>
        <dbReference type="EMBL" id="NHN85423.1"/>
    </source>
</evidence>
<dbReference type="SUPFAM" id="SSF47384">
    <property type="entry name" value="Homodimeric domain of signal transducing histidine kinase"/>
    <property type="match status" value="1"/>
</dbReference>
<dbReference type="Pfam" id="PF02518">
    <property type="entry name" value="HATPase_c"/>
    <property type="match status" value="1"/>
</dbReference>
<evidence type="ECO:0000256" key="5">
    <source>
        <dbReference type="ARBA" id="ARBA00022777"/>
    </source>
</evidence>
<dbReference type="PANTHER" id="PTHR45453">
    <property type="entry name" value="PHOSPHATE REGULON SENSOR PROTEIN PHOR"/>
    <property type="match status" value="1"/>
</dbReference>
<comment type="caution">
    <text evidence="8">The sequence shown here is derived from an EMBL/GenBank/DDBJ whole genome shotgun (WGS) entry which is preliminary data.</text>
</comment>
<dbReference type="InterPro" id="IPR003594">
    <property type="entry name" value="HATPase_dom"/>
</dbReference>
<evidence type="ECO:0000259" key="7">
    <source>
        <dbReference type="PROSITE" id="PS50109"/>
    </source>
</evidence>
<dbReference type="Gene3D" id="3.30.565.10">
    <property type="entry name" value="Histidine kinase-like ATPase, C-terminal domain"/>
    <property type="match status" value="1"/>
</dbReference>
<evidence type="ECO:0000256" key="6">
    <source>
        <dbReference type="ARBA" id="ARBA00023012"/>
    </source>
</evidence>
<dbReference type="GO" id="GO:0016301">
    <property type="term" value="F:kinase activity"/>
    <property type="evidence" value="ECO:0007669"/>
    <property type="project" value="UniProtKB-KW"/>
</dbReference>
<dbReference type="SMART" id="SM00387">
    <property type="entry name" value="HATPase_c"/>
    <property type="match status" value="1"/>
</dbReference>
<dbReference type="SMART" id="SM00388">
    <property type="entry name" value="HisKA"/>
    <property type="match status" value="1"/>
</dbReference>
<dbReference type="CDD" id="cd00082">
    <property type="entry name" value="HisKA"/>
    <property type="match status" value="1"/>
</dbReference>
<dbReference type="InterPro" id="IPR050351">
    <property type="entry name" value="BphY/WalK/GraS-like"/>
</dbReference>
<feature type="domain" description="Histidine kinase" evidence="7">
    <location>
        <begin position="164"/>
        <end position="387"/>
    </location>
</feature>
<protein>
    <recommendedName>
        <fullName evidence="2">histidine kinase</fullName>
        <ecNumber evidence="2">2.7.13.3</ecNumber>
    </recommendedName>
</protein>
<keyword evidence="6" id="KW-0902">Two-component regulatory system</keyword>
<gene>
    <name evidence="8" type="ORF">GOB93_12335</name>
</gene>
<keyword evidence="3" id="KW-0597">Phosphoprotein</keyword>
<dbReference type="InterPro" id="IPR005467">
    <property type="entry name" value="His_kinase_dom"/>
</dbReference>
<dbReference type="SUPFAM" id="SSF55874">
    <property type="entry name" value="ATPase domain of HSP90 chaperone/DNA topoisomerase II/histidine kinase"/>
    <property type="match status" value="1"/>
</dbReference>
<reference evidence="8 9" key="1">
    <citation type="journal article" date="2020" name="Int. J. Syst. Evol. Microbiol.">
        <title>Novel acetic acid bacteria from cider fermentations: Acetobacter conturbans sp. nov. and Acetobacter fallax sp. nov.</title>
        <authorList>
            <person name="Sombolestani A.S."/>
            <person name="Cleenwerck I."/>
            <person name="Cnockaert M."/>
            <person name="Borremans W."/>
            <person name="Wieme A.D."/>
            <person name="De Vuyst L."/>
            <person name="Vandamme P."/>
        </authorList>
    </citation>
    <scope>NUCLEOTIDE SEQUENCE [LARGE SCALE GENOMIC DNA]</scope>
    <source>
        <strain evidence="8 9">LMG 30640</strain>
    </source>
</reference>
<evidence type="ECO:0000256" key="4">
    <source>
        <dbReference type="ARBA" id="ARBA00022679"/>
    </source>
</evidence>
<dbReference type="EMBL" id="WOTB01000016">
    <property type="protein sequence ID" value="NHN85423.1"/>
    <property type="molecule type" value="Genomic_DNA"/>
</dbReference>
<evidence type="ECO:0000256" key="3">
    <source>
        <dbReference type="ARBA" id="ARBA00022553"/>
    </source>
</evidence>
<evidence type="ECO:0000313" key="9">
    <source>
        <dbReference type="Proteomes" id="UP000635278"/>
    </source>
</evidence>
<dbReference type="EC" id="2.7.13.3" evidence="2"/>